<reference evidence="2 3" key="1">
    <citation type="submission" date="2020-02" db="EMBL/GenBank/DDBJ databases">
        <title>Comparative genomics of sulfur disproportionating microorganisms.</title>
        <authorList>
            <person name="Ward L.M."/>
            <person name="Bertran E."/>
            <person name="Johnston D.T."/>
        </authorList>
    </citation>
    <scope>NUCLEOTIDE SEQUENCE [LARGE SCALE GENOMIC DNA]</scope>
    <source>
        <strain evidence="2 3">DSM 3696</strain>
    </source>
</reference>
<evidence type="ECO:0000256" key="1">
    <source>
        <dbReference type="SAM" id="Phobius"/>
    </source>
</evidence>
<evidence type="ECO:0000313" key="3">
    <source>
        <dbReference type="Proteomes" id="UP000469724"/>
    </source>
</evidence>
<accession>A0A7K3NMD7</accession>
<organism evidence="2 3">
    <name type="scientific">Desulfolutivibrio sulfodismutans</name>
    <dbReference type="NCBI Taxonomy" id="63561"/>
    <lineage>
        <taxon>Bacteria</taxon>
        <taxon>Pseudomonadati</taxon>
        <taxon>Thermodesulfobacteriota</taxon>
        <taxon>Desulfovibrionia</taxon>
        <taxon>Desulfovibrionales</taxon>
        <taxon>Desulfovibrionaceae</taxon>
        <taxon>Desulfolutivibrio</taxon>
    </lineage>
</organism>
<sequence length="60" mass="6576">MVMILPTYAAVLTFGAGVYAAWAFLTAYVVALAGLMWLRYRGGKWRRMRVIEQAAGAAPP</sequence>
<protein>
    <submittedName>
        <fullName evidence="2">Uncharacterized protein</fullName>
    </submittedName>
</protein>
<evidence type="ECO:0000313" key="2">
    <source>
        <dbReference type="EMBL" id="NDY56369.1"/>
    </source>
</evidence>
<keyword evidence="3" id="KW-1185">Reference proteome</keyword>
<name>A0A7K3NMD7_9BACT</name>
<feature type="transmembrane region" description="Helical" evidence="1">
    <location>
        <begin position="12"/>
        <end position="38"/>
    </location>
</feature>
<dbReference type="EMBL" id="JAAGRQ010000018">
    <property type="protein sequence ID" value="NDY56369.1"/>
    <property type="molecule type" value="Genomic_DNA"/>
</dbReference>
<dbReference type="Proteomes" id="UP000469724">
    <property type="component" value="Unassembled WGS sequence"/>
</dbReference>
<proteinExistence type="predicted"/>
<keyword evidence="1" id="KW-1133">Transmembrane helix</keyword>
<keyword evidence="1" id="KW-0812">Transmembrane</keyword>
<gene>
    <name evidence="2" type="ORF">G3N56_06380</name>
</gene>
<dbReference type="RefSeq" id="WP_163301408.1">
    <property type="nucleotide sequence ID" value="NZ_JAAGRQ010000018.1"/>
</dbReference>
<dbReference type="AlphaFoldDB" id="A0A7K3NMD7"/>
<comment type="caution">
    <text evidence="2">The sequence shown here is derived from an EMBL/GenBank/DDBJ whole genome shotgun (WGS) entry which is preliminary data.</text>
</comment>
<keyword evidence="1" id="KW-0472">Membrane</keyword>